<comment type="caution">
    <text evidence="3">The sequence shown here is derived from an EMBL/GenBank/DDBJ whole genome shotgun (WGS) entry which is preliminary data.</text>
</comment>
<dbReference type="Proteomes" id="UP001371305">
    <property type="component" value="Unassembled WGS sequence"/>
</dbReference>
<proteinExistence type="predicted"/>
<gene>
    <name evidence="3" type="ORF">WKV53_07645</name>
</gene>
<keyword evidence="2" id="KW-0812">Transmembrane</keyword>
<feature type="compositionally biased region" description="Basic and acidic residues" evidence="1">
    <location>
        <begin position="272"/>
        <end position="284"/>
    </location>
</feature>
<keyword evidence="4" id="KW-1185">Reference proteome</keyword>
<evidence type="ECO:0000313" key="3">
    <source>
        <dbReference type="EMBL" id="MEK7950363.1"/>
    </source>
</evidence>
<keyword evidence="2" id="KW-1133">Transmembrane helix</keyword>
<evidence type="ECO:0008006" key="5">
    <source>
        <dbReference type="Google" id="ProtNLM"/>
    </source>
</evidence>
<evidence type="ECO:0000313" key="4">
    <source>
        <dbReference type="Proteomes" id="UP001371305"/>
    </source>
</evidence>
<keyword evidence="2" id="KW-0472">Membrane</keyword>
<feature type="transmembrane region" description="Helical" evidence="2">
    <location>
        <begin position="229"/>
        <end position="249"/>
    </location>
</feature>
<evidence type="ECO:0000256" key="2">
    <source>
        <dbReference type="SAM" id="Phobius"/>
    </source>
</evidence>
<feature type="region of interest" description="Disordered" evidence="1">
    <location>
        <begin position="259"/>
        <end position="284"/>
    </location>
</feature>
<dbReference type="RefSeq" id="WP_341403868.1">
    <property type="nucleotide sequence ID" value="NZ_JBBUKT010000002.1"/>
</dbReference>
<feature type="compositionally biased region" description="Pro residues" evidence="1">
    <location>
        <begin position="259"/>
        <end position="271"/>
    </location>
</feature>
<dbReference type="EMBL" id="JBBUKT010000002">
    <property type="protein sequence ID" value="MEK7950363.1"/>
    <property type="molecule type" value="Genomic_DNA"/>
</dbReference>
<protein>
    <recommendedName>
        <fullName evidence="5">DUF4349 domain-containing protein</fullName>
    </recommendedName>
</protein>
<organism evidence="3 4">
    <name type="scientific">Luteolibacter soli</name>
    <dbReference type="NCBI Taxonomy" id="3135280"/>
    <lineage>
        <taxon>Bacteria</taxon>
        <taxon>Pseudomonadati</taxon>
        <taxon>Verrucomicrobiota</taxon>
        <taxon>Verrucomicrobiia</taxon>
        <taxon>Verrucomicrobiales</taxon>
        <taxon>Verrucomicrobiaceae</taxon>
        <taxon>Luteolibacter</taxon>
    </lineage>
</organism>
<accession>A0ABU9AS16</accession>
<sequence length="284" mass="31436">MSLMIVVGFFIGWACGAFLCVKQPKRYLGVATIESPAHAGHAERLTPVRAKMVARDLDLENRWATTFEEAVAVIDQCSRLKSSADGVRIEVRYFDPRDAQRIAAQIASGLDVPARELEISSRNPEVKSFDFRSAAVLDDTRHLEWLLEEEARNALYPGCYELVKLAATGDPKATALVNSEDFSRRWKKFQELSLQIGYLNPPGEPFKAPNTNAKVAEILSAPVSPVIPLWTYGGGFSGAAAAGLLVLCLNRWKPAVLRPYPPKEPVPPEPPRPQERAIETDDPW</sequence>
<evidence type="ECO:0000256" key="1">
    <source>
        <dbReference type="SAM" id="MobiDB-lite"/>
    </source>
</evidence>
<name>A0ABU9AS16_9BACT</name>
<reference evidence="3 4" key="1">
    <citation type="submission" date="2024-04" db="EMBL/GenBank/DDBJ databases">
        <title>Luteolibacter sp. isolated from soil.</title>
        <authorList>
            <person name="An J."/>
        </authorList>
    </citation>
    <scope>NUCLEOTIDE SEQUENCE [LARGE SCALE GENOMIC DNA]</scope>
    <source>
        <strain evidence="3 4">Y139</strain>
    </source>
</reference>